<organism evidence="1 2">
    <name type="scientific">Kandleria vitulina DSM 20405</name>
    <dbReference type="NCBI Taxonomy" id="1410657"/>
    <lineage>
        <taxon>Bacteria</taxon>
        <taxon>Bacillati</taxon>
        <taxon>Bacillota</taxon>
        <taxon>Erysipelotrichia</taxon>
        <taxon>Erysipelotrichales</taxon>
        <taxon>Coprobacillaceae</taxon>
        <taxon>Kandleria</taxon>
    </lineage>
</organism>
<dbReference type="RefSeq" id="WP_031590011.1">
    <property type="nucleotide sequence ID" value="NZ_JQBL01000001.1"/>
</dbReference>
<dbReference type="Proteomes" id="UP000051841">
    <property type="component" value="Unassembled WGS sequence"/>
</dbReference>
<dbReference type="PATRIC" id="fig|1410657.5.peg.90"/>
<evidence type="ECO:0000313" key="1">
    <source>
        <dbReference type="EMBL" id="KRN51471.1"/>
    </source>
</evidence>
<accession>A0A0R2HEG0</accession>
<dbReference type="AlphaFoldDB" id="A0A0R2HEG0"/>
<evidence type="ECO:0000313" key="2">
    <source>
        <dbReference type="Proteomes" id="UP000051841"/>
    </source>
</evidence>
<sequence length="207" mass="24468">MIFDIIQTKSGKYDAEFEIKDKNCEPLGSISFKGGDLKKGTFTIHFKDKTYHMSETVMEKNDEVVLFPYTILADDKETATLYQTEQVEEQATFYKLHTDNHVYSLYSTHFGKRDTALNLYDEEKQIAQLEFDYEVDGEYKYTYHVYGLDQDDVAISSIFFCMYYYILHDYLPGDEAPRIRNYSNKVNEWLYSKYNPHFISHITQGTR</sequence>
<proteinExistence type="predicted"/>
<reference evidence="1 2" key="1">
    <citation type="journal article" date="2015" name="Genome Announc.">
        <title>Expanding the biotechnology potential of lactobacilli through comparative genomics of 213 strains and associated genera.</title>
        <authorList>
            <person name="Sun Z."/>
            <person name="Harris H.M."/>
            <person name="McCann A."/>
            <person name="Guo C."/>
            <person name="Argimon S."/>
            <person name="Zhang W."/>
            <person name="Yang X."/>
            <person name="Jeffery I.B."/>
            <person name="Cooney J.C."/>
            <person name="Kagawa T.F."/>
            <person name="Liu W."/>
            <person name="Song Y."/>
            <person name="Salvetti E."/>
            <person name="Wrobel A."/>
            <person name="Rasinkangas P."/>
            <person name="Parkhill J."/>
            <person name="Rea M.C."/>
            <person name="O'Sullivan O."/>
            <person name="Ritari J."/>
            <person name="Douillard F.P."/>
            <person name="Paul Ross R."/>
            <person name="Yang R."/>
            <person name="Briner A.E."/>
            <person name="Felis G.E."/>
            <person name="de Vos W.M."/>
            <person name="Barrangou R."/>
            <person name="Klaenhammer T.R."/>
            <person name="Caufield P.W."/>
            <person name="Cui Y."/>
            <person name="Zhang H."/>
            <person name="O'Toole P.W."/>
        </authorList>
    </citation>
    <scope>NUCLEOTIDE SEQUENCE [LARGE SCALE GENOMIC DNA]</scope>
    <source>
        <strain evidence="1 2">DSM 20405</strain>
    </source>
</reference>
<name>A0A0R2HEG0_9FIRM</name>
<protein>
    <submittedName>
        <fullName evidence="1">Uncharacterized protein</fullName>
    </submittedName>
</protein>
<gene>
    <name evidence="1" type="ORF">IV49_GL000088</name>
</gene>
<comment type="caution">
    <text evidence="1">The sequence shown here is derived from an EMBL/GenBank/DDBJ whole genome shotgun (WGS) entry which is preliminary data.</text>
</comment>
<dbReference type="EMBL" id="JQBL01000001">
    <property type="protein sequence ID" value="KRN51471.1"/>
    <property type="molecule type" value="Genomic_DNA"/>
</dbReference>
<keyword evidence="2" id="KW-1185">Reference proteome</keyword>